<dbReference type="Proteomes" id="UP000297385">
    <property type="component" value="Unassembled WGS sequence"/>
</dbReference>
<reference evidence="6 7" key="1">
    <citation type="submission" date="2019-03" db="EMBL/GenBank/DDBJ databases">
        <title>Complete Genome Sequence of Paraburkholderia dipogonis ICMP 19430T, a Nitrogen-fixing Symbiont of the South African Invasive Legume Dipogon lignosus in New Zealand.</title>
        <authorList>
            <person name="De Meyer S.E."/>
        </authorList>
    </citation>
    <scope>NUCLEOTIDE SEQUENCE [LARGE SCALE GENOMIC DNA]</scope>
    <source>
        <strain evidence="6 7">ICMP 19430</strain>
    </source>
</reference>
<evidence type="ECO:0000256" key="2">
    <source>
        <dbReference type="ARBA" id="ARBA00010211"/>
    </source>
</evidence>
<evidence type="ECO:0000313" key="7">
    <source>
        <dbReference type="Proteomes" id="UP000297385"/>
    </source>
</evidence>
<evidence type="ECO:0000256" key="3">
    <source>
        <dbReference type="ARBA" id="ARBA00022723"/>
    </source>
</evidence>
<dbReference type="GeneID" id="97310107"/>
<feature type="domain" description="Fumarylacetoacetase-like C-terminal" evidence="5">
    <location>
        <begin position="75"/>
        <end position="286"/>
    </location>
</feature>
<dbReference type="Pfam" id="PF01557">
    <property type="entry name" value="FAA_hydrolase"/>
    <property type="match status" value="1"/>
</dbReference>
<dbReference type="InterPro" id="IPR036663">
    <property type="entry name" value="Fumarylacetoacetase_C_sf"/>
</dbReference>
<dbReference type="SUPFAM" id="SSF56529">
    <property type="entry name" value="FAH"/>
    <property type="match status" value="1"/>
</dbReference>
<dbReference type="GO" id="GO:0019752">
    <property type="term" value="P:carboxylic acid metabolic process"/>
    <property type="evidence" value="ECO:0007669"/>
    <property type="project" value="UniProtKB-ARBA"/>
</dbReference>
<comment type="similarity">
    <text evidence="2">Belongs to the FAH family.</text>
</comment>
<name>A0A4Y8MKR6_9BURK</name>
<dbReference type="InterPro" id="IPR051121">
    <property type="entry name" value="FAH"/>
</dbReference>
<keyword evidence="4 6" id="KW-0378">Hydrolase</keyword>
<protein>
    <submittedName>
        <fullName evidence="6">Fumarylacetoacetate hydrolase family protein</fullName>
    </submittedName>
</protein>
<dbReference type="Gene3D" id="3.90.850.10">
    <property type="entry name" value="Fumarylacetoacetase-like, C-terminal domain"/>
    <property type="match status" value="1"/>
</dbReference>
<comment type="caution">
    <text evidence="6">The sequence shown here is derived from an EMBL/GenBank/DDBJ whole genome shotgun (WGS) entry which is preliminary data.</text>
</comment>
<evidence type="ECO:0000313" key="6">
    <source>
        <dbReference type="EMBL" id="TFE38060.1"/>
    </source>
</evidence>
<evidence type="ECO:0000259" key="5">
    <source>
        <dbReference type="Pfam" id="PF01557"/>
    </source>
</evidence>
<dbReference type="PANTHER" id="PTHR42796">
    <property type="entry name" value="FUMARYLACETOACETATE HYDROLASE DOMAIN-CONTAINING PROTEIN 2A-RELATED"/>
    <property type="match status" value="1"/>
</dbReference>
<evidence type="ECO:0000256" key="1">
    <source>
        <dbReference type="ARBA" id="ARBA00001946"/>
    </source>
</evidence>
<evidence type="ECO:0000256" key="4">
    <source>
        <dbReference type="ARBA" id="ARBA00022801"/>
    </source>
</evidence>
<organism evidence="6 7">
    <name type="scientific">Paraburkholderia dipogonis</name>
    <dbReference type="NCBI Taxonomy" id="1211383"/>
    <lineage>
        <taxon>Bacteria</taxon>
        <taxon>Pseudomonadati</taxon>
        <taxon>Pseudomonadota</taxon>
        <taxon>Betaproteobacteria</taxon>
        <taxon>Burkholderiales</taxon>
        <taxon>Burkholderiaceae</taxon>
        <taxon>Paraburkholderia</taxon>
    </lineage>
</organism>
<comment type="cofactor">
    <cofactor evidence="1">
        <name>Mg(2+)</name>
        <dbReference type="ChEBI" id="CHEBI:18420"/>
    </cofactor>
</comment>
<sequence>MRLVCFECDGRKKIGVRVDQKIIPLAAHRAATIEDVLKIPNFQSALAGEIAAGAPDAIALTDVKLLPPVGPANRIFCVGLNYYEHVAETQGSDEPAPPQKPPAPTIFLRVLSSFVGDGLPLQLPSISDKFDWEGELVAVIGRPGYRISVERALDHVAGYSIGNDGSIRDWQLASTQWTMGKNFDKSGSIGPEIVTADELPFGARGLRIQTRLNGKVMQEDTTDNMMFDLPTLIAYLSQAVKLETGDLILTGTPSGIGITRKPPVLMAAEDICEVEIEQIGVLRNRIEREL</sequence>
<keyword evidence="3" id="KW-0479">Metal-binding</keyword>
<dbReference type="AlphaFoldDB" id="A0A4Y8MKR6"/>
<dbReference type="GO" id="GO:0016853">
    <property type="term" value="F:isomerase activity"/>
    <property type="evidence" value="ECO:0007669"/>
    <property type="project" value="UniProtKB-ARBA"/>
</dbReference>
<dbReference type="FunFam" id="3.90.850.10:FF:000002">
    <property type="entry name" value="2-hydroxyhepta-2,4-diene-1,7-dioate isomerase"/>
    <property type="match status" value="1"/>
</dbReference>
<dbReference type="EMBL" id="SNVI01000004">
    <property type="protein sequence ID" value="TFE38060.1"/>
    <property type="molecule type" value="Genomic_DNA"/>
</dbReference>
<dbReference type="InterPro" id="IPR011234">
    <property type="entry name" value="Fumarylacetoacetase-like_C"/>
</dbReference>
<gene>
    <name evidence="6" type="ORF">E2553_37300</name>
</gene>
<dbReference type="GO" id="GO:0016787">
    <property type="term" value="F:hydrolase activity"/>
    <property type="evidence" value="ECO:0007669"/>
    <property type="project" value="UniProtKB-KW"/>
</dbReference>
<dbReference type="PANTHER" id="PTHR42796:SF4">
    <property type="entry name" value="FUMARYLACETOACETATE HYDROLASE DOMAIN-CONTAINING PROTEIN 2A"/>
    <property type="match status" value="1"/>
</dbReference>
<proteinExistence type="inferred from homology"/>
<accession>A0A4Y8MKR6</accession>
<dbReference type="RefSeq" id="WP_134465710.1">
    <property type="nucleotide sequence ID" value="NZ_JBHMFL010000109.1"/>
</dbReference>
<dbReference type="GO" id="GO:0046872">
    <property type="term" value="F:metal ion binding"/>
    <property type="evidence" value="ECO:0007669"/>
    <property type="project" value="UniProtKB-KW"/>
</dbReference>